<dbReference type="Gene3D" id="3.40.50.300">
    <property type="entry name" value="P-loop containing nucleotide triphosphate hydrolases"/>
    <property type="match status" value="1"/>
</dbReference>
<organism evidence="3 4">
    <name type="scientific">Geodermatophilus africanus</name>
    <dbReference type="NCBI Taxonomy" id="1137993"/>
    <lineage>
        <taxon>Bacteria</taxon>
        <taxon>Bacillati</taxon>
        <taxon>Actinomycetota</taxon>
        <taxon>Actinomycetes</taxon>
        <taxon>Geodermatophilales</taxon>
        <taxon>Geodermatophilaceae</taxon>
        <taxon>Geodermatophilus</taxon>
    </lineage>
</organism>
<sequence>MAQPAGDDVADSGRRAGEPVGEIRTSVTVGGDVTGQLAVGSHIVQMRVDTVLGNLVTVLPPDARANVTPRPVPISLVPRRPAFVVGRQHETALAVEALSTRRPVELNGPAGMGKSTLLRSLAHHLPVTEACGGMAHLSARGLSHDDLLQVLFDVFYSSDIPVRPTPGELRHYLQHARAALLLDDVTLVEDDVADVEDHAPECGFVLTTTSGTDAGDALSIELTGLQGAAARALVARALGRPVGPDEQPAVDVLCGLVRGAPAGLLRLAAAARTSDGTLAEFAESAAASGAPPIPVDSAEDVRLLGLLAAIPGVALDVEELSAITGAGDVQERLDRLVARGLVLTSAPPVSTRARIAYSLADGVELGPPPGWQMEQRRAEVRQYFLDLAEQRSETLLAPGAPAETLRAVHADAARHREWRYVLLLGVLLGAAYALSGRWDAWRQVAQHELTAARALEDRAAEARALHQLGTRALCVGDTSTARELLQAALRLRTAIGASAAAAVTQHNLSLLLAPPPPPDEPDDTAGSEDDGGSTALDDDHGVLGSWQDGAPIGSQGHAGATAVRSSSGSGVGAGTTTISGKVLAIGASLVVVPALVAGLVILRSGDPAGAAVALDQQDLSFGAAAVNQAGESRTLTARNLGGTAIHLDGFRTSGANSSDFVVTTSTCRDREIAAGATCTADVVFSPTGAGPREASLMVDVREVDEDPTATLSGTSTEPDGSSPTAVPSALSFGDQPLNASSGRRQVVVTGAPGVPVVLGSSGLSGLDAADFVVESDGCSGAQLVPGATCSVGVRFTPSGAGTRQGLLTLPGPEGVPAVTVPLNGSGVPPPSDPAFRVDPRALSFGVRPVGSPSSPEQVVLTNSGQAPLDVATVSVVGSPDFAVTQATCPVSLSPGQDCVVTVVFAPVTEGHRTAQLSIGGDGPAVPLSGSGTAPPAAAPDISPRALDFSEVLVGDLSPPQDVVVTNRADRPLQLATGAAMSAAGAFRLDGAACAGAAVTPGGSCVLTVRFAPTTAGSHSGVLLLTAEGFPDAAVVLSGVGRDGRTPLVPDVIGLPLTQAQQRLTGAGLATGGIEQVPHPDIPQGAVADQSPRAGVPLPAGGAVDLLVSSGPPLVPVPDVVGLSRSEAAQVLLDAGLRVGSVSERPDPSAEAGVVLESSPPGKTQVAAGSDVDLVVSAVPPCAVPELSGLSQDDAAAALGAADLSVGRVTQGSDPSLEAGTVLESDPAAGSSLPCGSPVDLVVATTAPVVDCVAPDVVGMTRDRAAAAIEDARLEMGGVSEESSVSADPGTVIRTAPAVGSEASCGSAVALVIAVEPPCTVPQVVGLTEQEARTAISDARLAVGDGGTEASPSAARGEVLRSTPAAGATPECGSTVTIVVSSGPPPCTVPDVVGQPRDQAAAEIREAGLAAADGGTEASPSAAEGEVLRSTPAAGATPECGSTVTIVVSSGPPPCTVPDVEGAQRDAAVAAVRDAGLAAAERSGSSSDEAGTVLDIQPAAGSTVECGSTVTIVVSSGPPPCTVPKVVGLSRTDAEQAIQDAGLEVGTVTPDYEVSTVVSSSPGAGEEAECGSSVALGVVAENIVE</sequence>
<dbReference type="OrthoDB" id="5240813at2"/>
<dbReference type="Proteomes" id="UP000198921">
    <property type="component" value="Unassembled WGS sequence"/>
</dbReference>
<keyword evidence="4" id="KW-1185">Reference proteome</keyword>
<dbReference type="Gene3D" id="2.60.40.10">
    <property type="entry name" value="Immunoglobulins"/>
    <property type="match status" value="4"/>
</dbReference>
<feature type="compositionally biased region" description="Low complexity" evidence="1">
    <location>
        <begin position="558"/>
        <end position="570"/>
    </location>
</feature>
<dbReference type="EMBL" id="FNOT01000005">
    <property type="protein sequence ID" value="SDY14944.1"/>
    <property type="molecule type" value="Genomic_DNA"/>
</dbReference>
<name>A0A1H3HJI4_9ACTN</name>
<evidence type="ECO:0000313" key="4">
    <source>
        <dbReference type="Proteomes" id="UP000198921"/>
    </source>
</evidence>
<dbReference type="InterPro" id="IPR027417">
    <property type="entry name" value="P-loop_NTPase"/>
</dbReference>
<dbReference type="NCBIfam" id="NF012200">
    <property type="entry name" value="choice_anch_D"/>
    <property type="match status" value="4"/>
</dbReference>
<dbReference type="Gene3D" id="3.30.10.20">
    <property type="match status" value="8"/>
</dbReference>
<protein>
    <submittedName>
        <fullName evidence="3">PASTA domain, binds beta-lactams</fullName>
    </submittedName>
</protein>
<feature type="domain" description="PASTA" evidence="2">
    <location>
        <begin position="1110"/>
        <end position="1177"/>
    </location>
</feature>
<dbReference type="InterPro" id="IPR013783">
    <property type="entry name" value="Ig-like_fold"/>
</dbReference>
<accession>A0A1H3HJI4</accession>
<feature type="region of interest" description="Disordered" evidence="1">
    <location>
        <begin position="708"/>
        <end position="737"/>
    </location>
</feature>
<feature type="compositionally biased region" description="Polar residues" evidence="1">
    <location>
        <begin position="709"/>
        <end position="725"/>
    </location>
</feature>
<dbReference type="InterPro" id="IPR005543">
    <property type="entry name" value="PASTA_dom"/>
</dbReference>
<evidence type="ECO:0000259" key="2">
    <source>
        <dbReference type="PROSITE" id="PS51178"/>
    </source>
</evidence>
<dbReference type="STRING" id="1137993.SAMN05660209_02111"/>
<feature type="region of interest" description="Disordered" evidence="1">
    <location>
        <begin position="1210"/>
        <end position="1229"/>
    </location>
</feature>
<feature type="region of interest" description="Disordered" evidence="1">
    <location>
        <begin position="1409"/>
        <end position="1438"/>
    </location>
</feature>
<feature type="domain" description="PASTA" evidence="2">
    <location>
        <begin position="1382"/>
        <end position="1449"/>
    </location>
</feature>
<dbReference type="CDD" id="cd06577">
    <property type="entry name" value="PASTA_pknB"/>
    <property type="match status" value="7"/>
</dbReference>
<dbReference type="InterPro" id="IPR011990">
    <property type="entry name" value="TPR-like_helical_dom_sf"/>
</dbReference>
<feature type="domain" description="PASTA" evidence="2">
    <location>
        <begin position="1045"/>
        <end position="1109"/>
    </location>
</feature>
<feature type="region of interest" description="Disordered" evidence="1">
    <location>
        <begin position="1"/>
        <end position="21"/>
    </location>
</feature>
<dbReference type="Gene3D" id="1.25.40.10">
    <property type="entry name" value="Tetratricopeptide repeat domain"/>
    <property type="match status" value="1"/>
</dbReference>
<dbReference type="SUPFAM" id="SSF52540">
    <property type="entry name" value="P-loop containing nucleoside triphosphate hydrolases"/>
    <property type="match status" value="1"/>
</dbReference>
<reference evidence="4" key="1">
    <citation type="submission" date="2016-10" db="EMBL/GenBank/DDBJ databases">
        <authorList>
            <person name="Varghese N."/>
            <person name="Submissions S."/>
        </authorList>
    </citation>
    <scope>NUCLEOTIDE SEQUENCE [LARGE SCALE GENOMIC DNA]</scope>
    <source>
        <strain evidence="4">DSM 45422</strain>
    </source>
</reference>
<proteinExistence type="predicted"/>
<feature type="region of interest" description="Disordered" evidence="1">
    <location>
        <begin position="510"/>
        <end position="570"/>
    </location>
</feature>
<dbReference type="InterPro" id="IPR003593">
    <property type="entry name" value="AAA+_ATPase"/>
</dbReference>
<feature type="domain" description="PASTA" evidence="2">
    <location>
        <begin position="1178"/>
        <end position="1244"/>
    </location>
</feature>
<feature type="compositionally biased region" description="Acidic residues" evidence="1">
    <location>
        <begin position="519"/>
        <end position="531"/>
    </location>
</feature>
<dbReference type="SMART" id="SM00740">
    <property type="entry name" value="PASTA"/>
    <property type="match status" value="8"/>
</dbReference>
<feature type="domain" description="PASTA" evidence="2">
    <location>
        <begin position="1450"/>
        <end position="1515"/>
    </location>
</feature>
<evidence type="ECO:0000313" key="3">
    <source>
        <dbReference type="EMBL" id="SDY14944.1"/>
    </source>
</evidence>
<dbReference type="GO" id="GO:0005975">
    <property type="term" value="P:carbohydrate metabolic process"/>
    <property type="evidence" value="ECO:0007669"/>
    <property type="project" value="UniProtKB-ARBA"/>
</dbReference>
<dbReference type="Pfam" id="PF03793">
    <property type="entry name" value="PASTA"/>
    <property type="match status" value="8"/>
</dbReference>
<evidence type="ECO:0000256" key="1">
    <source>
        <dbReference type="SAM" id="MobiDB-lite"/>
    </source>
</evidence>
<feature type="domain" description="PASTA" evidence="2">
    <location>
        <begin position="1314"/>
        <end position="1381"/>
    </location>
</feature>
<feature type="region of interest" description="Disordered" evidence="1">
    <location>
        <begin position="1141"/>
        <end position="1165"/>
    </location>
</feature>
<dbReference type="PROSITE" id="PS51178">
    <property type="entry name" value="PASTA"/>
    <property type="match status" value="7"/>
</dbReference>
<dbReference type="RefSeq" id="WP_091155084.1">
    <property type="nucleotide sequence ID" value="NZ_FNOT01000005.1"/>
</dbReference>
<dbReference type="SMART" id="SM00382">
    <property type="entry name" value="AAA"/>
    <property type="match status" value="1"/>
</dbReference>
<feature type="region of interest" description="Disordered" evidence="1">
    <location>
        <begin position="1342"/>
        <end position="1368"/>
    </location>
</feature>
<gene>
    <name evidence="3" type="ORF">SAMN05660209_02111</name>
</gene>
<feature type="domain" description="PASTA" evidence="2">
    <location>
        <begin position="1516"/>
        <end position="1584"/>
    </location>
</feature>
<feature type="region of interest" description="Disordered" evidence="1">
    <location>
        <begin position="916"/>
        <end position="937"/>
    </location>
</feature>